<organism evidence="2 3">
    <name type="scientific">Streptomyces sindenensis</name>
    <dbReference type="NCBI Taxonomy" id="67363"/>
    <lineage>
        <taxon>Bacteria</taxon>
        <taxon>Bacillati</taxon>
        <taxon>Actinomycetota</taxon>
        <taxon>Actinomycetes</taxon>
        <taxon>Kitasatosporales</taxon>
        <taxon>Streptomycetaceae</taxon>
        <taxon>Streptomyces</taxon>
    </lineage>
</organism>
<evidence type="ECO:0000313" key="3">
    <source>
        <dbReference type="Proteomes" id="UP001598251"/>
    </source>
</evidence>
<dbReference type="RefSeq" id="WP_382828813.1">
    <property type="nucleotide sequence ID" value="NZ_JBHXLY010000026.1"/>
</dbReference>
<evidence type="ECO:0000256" key="1">
    <source>
        <dbReference type="SAM" id="MobiDB-lite"/>
    </source>
</evidence>
<dbReference type="EMBL" id="JBHXOF010000016">
    <property type="protein sequence ID" value="MFD4215802.1"/>
    <property type="molecule type" value="Genomic_DNA"/>
</dbReference>
<reference evidence="2 3" key="1">
    <citation type="submission" date="2024-09" db="EMBL/GenBank/DDBJ databases">
        <title>The Natural Products Discovery Center: Release of the First 8490 Sequenced Strains for Exploring Actinobacteria Biosynthetic Diversity.</title>
        <authorList>
            <person name="Kalkreuter E."/>
            <person name="Kautsar S.A."/>
            <person name="Yang D."/>
            <person name="Bader C.D."/>
            <person name="Teijaro C.N."/>
            <person name="Fluegel L."/>
            <person name="Davis C.M."/>
            <person name="Simpson J.R."/>
            <person name="Lauterbach L."/>
            <person name="Steele A.D."/>
            <person name="Gui C."/>
            <person name="Meng S."/>
            <person name="Li G."/>
            <person name="Viehrig K."/>
            <person name="Ye F."/>
            <person name="Su P."/>
            <person name="Kiefer A.F."/>
            <person name="Nichols A."/>
            <person name="Cepeda A.J."/>
            <person name="Yan W."/>
            <person name="Fan B."/>
            <person name="Jiang Y."/>
            <person name="Adhikari A."/>
            <person name="Zheng C.-J."/>
            <person name="Schuster L."/>
            <person name="Cowan T.M."/>
            <person name="Smanski M.J."/>
            <person name="Chevrette M.G."/>
            <person name="De Carvalho L.P.S."/>
            <person name="Shen B."/>
        </authorList>
    </citation>
    <scope>NUCLEOTIDE SEQUENCE [LARGE SCALE GENOMIC DNA]</scope>
    <source>
        <strain evidence="2 3">NPDC058546</strain>
    </source>
</reference>
<keyword evidence="3" id="KW-1185">Reference proteome</keyword>
<comment type="caution">
    <text evidence="2">The sequence shown here is derived from an EMBL/GenBank/DDBJ whole genome shotgun (WGS) entry which is preliminary data.</text>
</comment>
<accession>A0ABW6EQX3</accession>
<proteinExistence type="predicted"/>
<name>A0ABW6EQX3_9ACTN</name>
<dbReference type="Proteomes" id="UP001598251">
    <property type="component" value="Unassembled WGS sequence"/>
</dbReference>
<sequence length="75" mass="6984">MRRRQGVDALPSVVADAVGGVVLVRVGAGGPPGSVVRPDGPSAPSVPALPGTVVLGDGGGDGGSVGRPSDGTGEG</sequence>
<feature type="compositionally biased region" description="Low complexity" evidence="1">
    <location>
        <begin position="66"/>
        <end position="75"/>
    </location>
</feature>
<feature type="region of interest" description="Disordered" evidence="1">
    <location>
        <begin position="31"/>
        <end position="75"/>
    </location>
</feature>
<protein>
    <submittedName>
        <fullName evidence="2">Uncharacterized protein</fullName>
    </submittedName>
</protein>
<evidence type="ECO:0000313" key="2">
    <source>
        <dbReference type="EMBL" id="MFD4215802.1"/>
    </source>
</evidence>
<feature type="compositionally biased region" description="Gly residues" evidence="1">
    <location>
        <begin position="56"/>
        <end position="65"/>
    </location>
</feature>
<gene>
    <name evidence="2" type="ORF">ACFWSS_23315</name>
</gene>